<proteinExistence type="predicted"/>
<evidence type="ECO:0000313" key="2">
    <source>
        <dbReference type="Proteomes" id="UP000241818"/>
    </source>
</evidence>
<dbReference type="InParanoid" id="A0A2T3AQV4"/>
<dbReference type="EMBL" id="KZ679018">
    <property type="protein sequence ID" value="PSS08649.1"/>
    <property type="molecule type" value="Genomic_DNA"/>
</dbReference>
<sequence length="565" mass="63488">MPGSELPTIKVLITPEYSLAQHVTGLLVDLTVPSDQVRQLPEYSELLSFTNSFSASSDSDEEEDTGQAFDTLAQLLILAKSRFENSNIEWVEGRSTPEYMRLICRASPLELDQKGTRESAVDLRCDQGGLLGSGIAFIPLPASEEICRIVVAWDLSKAPSGTRAVWTFGEGPDPVEMTGPSSILCESVYMVGKIQSNPSAALPWTLPDYYGFYWFGDLPPNIQAIRDIHYEFLLKVSEFFQDPPSASNPYRAFVRNNGAVMSFGGTGFTRSHIFDYDDQIAQAHDYDLVRRMSYEMVHNWLGPPSTDDTIDWLYEGISNLLSLYLPSRNGFRTDDYFTSTFNTLCMKYYTNPLLRVPLADLMILAPTNDYAKEMIAARAWAFVAGTDFRARELSELKRPVEDLSIKVLAKKRARGEEHGIWEWMDLLHPLMGEEVVGRYKSMLGGSVILLPVEISDVKSYRLRPVQQEVLDFGMDRESFEKGMISGLKLGGRAANAGLREGDKIIWSSHLWKCVDDFQAHMELVVRSGGVEKRVRYWPRSFAKVDSWQIVKVEDQDVSTPPVGGG</sequence>
<dbReference type="Proteomes" id="UP000241818">
    <property type="component" value="Unassembled WGS sequence"/>
</dbReference>
<organism evidence="1 2">
    <name type="scientific">Amorphotheca resinae ATCC 22711</name>
    <dbReference type="NCBI Taxonomy" id="857342"/>
    <lineage>
        <taxon>Eukaryota</taxon>
        <taxon>Fungi</taxon>
        <taxon>Dikarya</taxon>
        <taxon>Ascomycota</taxon>
        <taxon>Pezizomycotina</taxon>
        <taxon>Leotiomycetes</taxon>
        <taxon>Helotiales</taxon>
        <taxon>Amorphothecaceae</taxon>
        <taxon>Amorphotheca</taxon>
    </lineage>
</organism>
<dbReference type="RefSeq" id="XP_024717047.1">
    <property type="nucleotide sequence ID" value="XM_024867124.1"/>
</dbReference>
<reference evidence="1 2" key="1">
    <citation type="journal article" date="2018" name="New Phytol.">
        <title>Comparative genomics and transcriptomics depict ericoid mycorrhizal fungi as versatile saprotrophs and plant mutualists.</title>
        <authorList>
            <person name="Martino E."/>
            <person name="Morin E."/>
            <person name="Grelet G.A."/>
            <person name="Kuo A."/>
            <person name="Kohler A."/>
            <person name="Daghino S."/>
            <person name="Barry K.W."/>
            <person name="Cichocki N."/>
            <person name="Clum A."/>
            <person name="Dockter R.B."/>
            <person name="Hainaut M."/>
            <person name="Kuo R.C."/>
            <person name="LaButti K."/>
            <person name="Lindahl B.D."/>
            <person name="Lindquist E.A."/>
            <person name="Lipzen A."/>
            <person name="Khouja H.R."/>
            <person name="Magnuson J."/>
            <person name="Murat C."/>
            <person name="Ohm R.A."/>
            <person name="Singer S.W."/>
            <person name="Spatafora J.W."/>
            <person name="Wang M."/>
            <person name="Veneault-Fourrey C."/>
            <person name="Henrissat B."/>
            <person name="Grigoriev I.V."/>
            <person name="Martin F.M."/>
            <person name="Perotto S."/>
        </authorList>
    </citation>
    <scope>NUCLEOTIDE SEQUENCE [LARGE SCALE GENOMIC DNA]</scope>
    <source>
        <strain evidence="1 2">ATCC 22711</strain>
    </source>
</reference>
<name>A0A2T3AQV4_AMORE</name>
<dbReference type="AlphaFoldDB" id="A0A2T3AQV4"/>
<evidence type="ECO:0008006" key="3">
    <source>
        <dbReference type="Google" id="ProtNLM"/>
    </source>
</evidence>
<accession>A0A2T3AQV4</accession>
<evidence type="ECO:0000313" key="1">
    <source>
        <dbReference type="EMBL" id="PSS08649.1"/>
    </source>
</evidence>
<dbReference type="GeneID" id="36575205"/>
<gene>
    <name evidence="1" type="ORF">M430DRAFT_37444</name>
</gene>
<protein>
    <recommendedName>
        <fullName evidence="3">Peptidase M61 catalytic domain-containing protein</fullName>
    </recommendedName>
</protein>
<dbReference type="STRING" id="857342.A0A2T3AQV4"/>
<dbReference type="OrthoDB" id="626167at2759"/>
<keyword evidence="2" id="KW-1185">Reference proteome</keyword>